<evidence type="ECO:0000313" key="2">
    <source>
        <dbReference type="Proteomes" id="UP000735302"/>
    </source>
</evidence>
<comment type="caution">
    <text evidence="1">The sequence shown here is derived from an EMBL/GenBank/DDBJ whole genome shotgun (WGS) entry which is preliminary data.</text>
</comment>
<dbReference type="Proteomes" id="UP000735302">
    <property type="component" value="Unassembled WGS sequence"/>
</dbReference>
<accession>A0AAV3Y8Y9</accession>
<gene>
    <name evidence="1" type="ORF">PoB_000509700</name>
</gene>
<keyword evidence="1" id="KW-0548">Nucleotidyltransferase</keyword>
<name>A0AAV3Y8Y9_9GAST</name>
<dbReference type="AlphaFoldDB" id="A0AAV3Y8Y9"/>
<sequence length="178" mass="20608">MQSPFIVKKKIIYRNLVEASLTYKQEIYHQTRKSITKKLDQIQSVALICLTGACRGTSNAALQVATNIEPQEVRRKGAILKYWARTIYNPQNPIRKTFRDPISQASNSHIENTPNSTHSATWTTHELAKKLEINEEDILKRSIEHAPWLLENIEVDTSLQNRLSKKKRIIRTVYEQQP</sequence>
<protein>
    <submittedName>
        <fullName evidence="1">Reverse transcriptase-like protein</fullName>
    </submittedName>
</protein>
<keyword evidence="2" id="KW-1185">Reference proteome</keyword>
<dbReference type="GO" id="GO:0003964">
    <property type="term" value="F:RNA-directed DNA polymerase activity"/>
    <property type="evidence" value="ECO:0007669"/>
    <property type="project" value="UniProtKB-KW"/>
</dbReference>
<keyword evidence="1" id="KW-0808">Transferase</keyword>
<evidence type="ECO:0000313" key="1">
    <source>
        <dbReference type="EMBL" id="GFN78591.1"/>
    </source>
</evidence>
<organism evidence="1 2">
    <name type="scientific">Plakobranchus ocellatus</name>
    <dbReference type="NCBI Taxonomy" id="259542"/>
    <lineage>
        <taxon>Eukaryota</taxon>
        <taxon>Metazoa</taxon>
        <taxon>Spiralia</taxon>
        <taxon>Lophotrochozoa</taxon>
        <taxon>Mollusca</taxon>
        <taxon>Gastropoda</taxon>
        <taxon>Heterobranchia</taxon>
        <taxon>Euthyneura</taxon>
        <taxon>Panpulmonata</taxon>
        <taxon>Sacoglossa</taxon>
        <taxon>Placobranchoidea</taxon>
        <taxon>Plakobranchidae</taxon>
        <taxon>Plakobranchus</taxon>
    </lineage>
</organism>
<proteinExistence type="predicted"/>
<reference evidence="1 2" key="1">
    <citation type="journal article" date="2021" name="Elife">
        <title>Chloroplast acquisition without the gene transfer in kleptoplastic sea slugs, Plakobranchus ocellatus.</title>
        <authorList>
            <person name="Maeda T."/>
            <person name="Takahashi S."/>
            <person name="Yoshida T."/>
            <person name="Shimamura S."/>
            <person name="Takaki Y."/>
            <person name="Nagai Y."/>
            <person name="Toyoda A."/>
            <person name="Suzuki Y."/>
            <person name="Arimoto A."/>
            <person name="Ishii H."/>
            <person name="Satoh N."/>
            <person name="Nishiyama T."/>
            <person name="Hasebe M."/>
            <person name="Maruyama T."/>
            <person name="Minagawa J."/>
            <person name="Obokata J."/>
            <person name="Shigenobu S."/>
        </authorList>
    </citation>
    <scope>NUCLEOTIDE SEQUENCE [LARGE SCALE GENOMIC DNA]</scope>
</reference>
<keyword evidence="1" id="KW-0695">RNA-directed DNA polymerase</keyword>
<dbReference type="EMBL" id="BLXT01000592">
    <property type="protein sequence ID" value="GFN78591.1"/>
    <property type="molecule type" value="Genomic_DNA"/>
</dbReference>